<dbReference type="InterPro" id="IPR011992">
    <property type="entry name" value="EF-hand-dom_pair"/>
</dbReference>
<proteinExistence type="predicted"/>
<reference evidence="1 2" key="1">
    <citation type="journal article" date="2020" name="IScience">
        <title>Genome Sequencing of the Endangered Kingdonia uniflora (Circaeasteraceae, Ranunculales) Reveals Potential Mechanisms of Evolutionary Specialization.</title>
        <authorList>
            <person name="Sun Y."/>
            <person name="Deng T."/>
            <person name="Zhang A."/>
            <person name="Moore M.J."/>
            <person name="Landis J.B."/>
            <person name="Lin N."/>
            <person name="Zhang H."/>
            <person name="Zhang X."/>
            <person name="Huang J."/>
            <person name="Zhang X."/>
            <person name="Sun H."/>
            <person name="Wang H."/>
        </authorList>
    </citation>
    <scope>NUCLEOTIDE SEQUENCE [LARGE SCALE GENOMIC DNA]</scope>
    <source>
        <strain evidence="1">TB1705</strain>
        <tissue evidence="1">Leaf</tissue>
    </source>
</reference>
<accession>A0A7J7MCU3</accession>
<dbReference type="SUPFAM" id="SSF47473">
    <property type="entry name" value="EF-hand"/>
    <property type="match status" value="1"/>
</dbReference>
<dbReference type="EMBL" id="JACGCM010001615">
    <property type="protein sequence ID" value="KAF6152716.1"/>
    <property type="molecule type" value="Genomic_DNA"/>
</dbReference>
<evidence type="ECO:0000313" key="2">
    <source>
        <dbReference type="Proteomes" id="UP000541444"/>
    </source>
</evidence>
<name>A0A7J7MCU3_9MAGN</name>
<protein>
    <submittedName>
        <fullName evidence="1">Uncharacterized protein</fullName>
    </submittedName>
</protein>
<dbReference type="AlphaFoldDB" id="A0A7J7MCU3"/>
<keyword evidence="2" id="KW-1185">Reference proteome</keyword>
<dbReference type="Proteomes" id="UP000541444">
    <property type="component" value="Unassembled WGS sequence"/>
</dbReference>
<comment type="caution">
    <text evidence="1">The sequence shown here is derived from an EMBL/GenBank/DDBJ whole genome shotgun (WGS) entry which is preliminary data.</text>
</comment>
<sequence length="65" mass="7216">MLGITDSVIEEWATMLTLRDGVIDGAISISTVQVWAVSDFKRQGFLCFKEFISAMQVCFPLTNGK</sequence>
<gene>
    <name evidence="1" type="ORF">GIB67_021376</name>
</gene>
<feature type="non-terminal residue" evidence="1">
    <location>
        <position position="65"/>
    </location>
</feature>
<organism evidence="1 2">
    <name type="scientific">Kingdonia uniflora</name>
    <dbReference type="NCBI Taxonomy" id="39325"/>
    <lineage>
        <taxon>Eukaryota</taxon>
        <taxon>Viridiplantae</taxon>
        <taxon>Streptophyta</taxon>
        <taxon>Embryophyta</taxon>
        <taxon>Tracheophyta</taxon>
        <taxon>Spermatophyta</taxon>
        <taxon>Magnoliopsida</taxon>
        <taxon>Ranunculales</taxon>
        <taxon>Circaeasteraceae</taxon>
        <taxon>Kingdonia</taxon>
    </lineage>
</organism>
<evidence type="ECO:0000313" key="1">
    <source>
        <dbReference type="EMBL" id="KAF6152716.1"/>
    </source>
</evidence>